<organism evidence="2 3">
    <name type="scientific">Phyllobacterium sophorae</name>
    <dbReference type="NCBI Taxonomy" id="1520277"/>
    <lineage>
        <taxon>Bacteria</taxon>
        <taxon>Pseudomonadati</taxon>
        <taxon>Pseudomonadota</taxon>
        <taxon>Alphaproteobacteria</taxon>
        <taxon>Hyphomicrobiales</taxon>
        <taxon>Phyllobacteriaceae</taxon>
        <taxon>Phyllobacterium</taxon>
    </lineage>
</organism>
<keyword evidence="2" id="KW-0808">Transferase</keyword>
<dbReference type="SUPFAM" id="SSF53335">
    <property type="entry name" value="S-adenosyl-L-methionine-dependent methyltransferases"/>
    <property type="match status" value="1"/>
</dbReference>
<dbReference type="InterPro" id="IPR006342">
    <property type="entry name" value="FkbM_mtfrase"/>
</dbReference>
<gene>
    <name evidence="2" type="ORF">CU103_21270</name>
</gene>
<proteinExistence type="predicted"/>
<dbReference type="InterPro" id="IPR052514">
    <property type="entry name" value="SAM-dependent_MTase"/>
</dbReference>
<dbReference type="OrthoDB" id="8005974at2"/>
<name>A0A2P7B5X0_9HYPH</name>
<dbReference type="Gene3D" id="3.40.50.150">
    <property type="entry name" value="Vaccinia Virus protein VP39"/>
    <property type="match status" value="1"/>
</dbReference>
<protein>
    <submittedName>
        <fullName evidence="2">FkbM family methyltransferase</fullName>
    </submittedName>
</protein>
<dbReference type="Proteomes" id="UP000241764">
    <property type="component" value="Unassembled WGS sequence"/>
</dbReference>
<dbReference type="PANTHER" id="PTHR34203:SF15">
    <property type="entry name" value="SLL1173 PROTEIN"/>
    <property type="match status" value="1"/>
</dbReference>
<reference evidence="3" key="1">
    <citation type="submission" date="2017-11" db="EMBL/GenBank/DDBJ databases">
        <authorList>
            <person name="Kuznetsova I."/>
            <person name="Sazanova A."/>
            <person name="Chirak E."/>
            <person name="Safronova V."/>
            <person name="Willems A."/>
        </authorList>
    </citation>
    <scope>NUCLEOTIDE SEQUENCE [LARGE SCALE GENOMIC DNA]</scope>
    <source>
        <strain evidence="3">CCBAU 03422</strain>
    </source>
</reference>
<dbReference type="Pfam" id="PF05050">
    <property type="entry name" value="Methyltransf_21"/>
    <property type="match status" value="1"/>
</dbReference>
<dbReference type="GO" id="GO:0032259">
    <property type="term" value="P:methylation"/>
    <property type="evidence" value="ECO:0007669"/>
    <property type="project" value="UniProtKB-KW"/>
</dbReference>
<sequence>MSTSWKRQRRKLRNRLAGRFFDTRYGRELMINAIGPRVLTMTVDCGDHVMTFAPNDYIGKKIFRKGNFERDSVNRLLAILQERQLLRQGSTLLELGGNIGTQTIYFALSKAFARIVSVEADPRNFELLRINITQNKLADLVTLVNSAAGESEGTIDFFQHQDNYGKSSAFAQSAGDRKIVVPVKPVSTILAEAATPLHEVGLIWMDIEGYEPFACRSMEALLARRVPLYMEFSPVFYGPQQSTAFVDYLAGFYEDCLIVREDAIAPAKVKDIPVAEQQFDLLLFEASNAAV</sequence>
<feature type="domain" description="Methyltransferase FkbM" evidence="1">
    <location>
        <begin position="96"/>
        <end position="244"/>
    </location>
</feature>
<dbReference type="NCBIfam" id="TIGR01444">
    <property type="entry name" value="fkbM_fam"/>
    <property type="match status" value="1"/>
</dbReference>
<evidence type="ECO:0000313" key="3">
    <source>
        <dbReference type="Proteomes" id="UP000241764"/>
    </source>
</evidence>
<dbReference type="InterPro" id="IPR029063">
    <property type="entry name" value="SAM-dependent_MTases_sf"/>
</dbReference>
<dbReference type="GO" id="GO:0008168">
    <property type="term" value="F:methyltransferase activity"/>
    <property type="evidence" value="ECO:0007669"/>
    <property type="project" value="UniProtKB-KW"/>
</dbReference>
<accession>A0A2P7B5X0</accession>
<keyword evidence="2" id="KW-0489">Methyltransferase</keyword>
<evidence type="ECO:0000313" key="2">
    <source>
        <dbReference type="EMBL" id="PSH61856.1"/>
    </source>
</evidence>
<comment type="caution">
    <text evidence="2">The sequence shown here is derived from an EMBL/GenBank/DDBJ whole genome shotgun (WGS) entry which is preliminary data.</text>
</comment>
<dbReference type="RefSeq" id="WP_106666030.1">
    <property type="nucleotide sequence ID" value="NZ_PGGM01000011.1"/>
</dbReference>
<dbReference type="AlphaFoldDB" id="A0A2P7B5X0"/>
<evidence type="ECO:0000259" key="1">
    <source>
        <dbReference type="Pfam" id="PF05050"/>
    </source>
</evidence>
<dbReference type="PANTHER" id="PTHR34203">
    <property type="entry name" value="METHYLTRANSFERASE, FKBM FAMILY PROTEIN"/>
    <property type="match status" value="1"/>
</dbReference>
<keyword evidence="3" id="KW-1185">Reference proteome</keyword>
<dbReference type="EMBL" id="PGGM01000011">
    <property type="protein sequence ID" value="PSH61856.1"/>
    <property type="molecule type" value="Genomic_DNA"/>
</dbReference>